<dbReference type="InterPro" id="IPR001851">
    <property type="entry name" value="ABC_transp_permease"/>
</dbReference>
<dbReference type="RefSeq" id="WP_164016608.1">
    <property type="nucleotide sequence ID" value="NZ_WUFT01000075.1"/>
</dbReference>
<evidence type="ECO:0000256" key="6">
    <source>
        <dbReference type="ARBA" id="ARBA00022989"/>
    </source>
</evidence>
<dbReference type="AlphaFoldDB" id="A0A7K3UNY9"/>
<dbReference type="Pfam" id="PF02653">
    <property type="entry name" value="BPD_transp_2"/>
    <property type="match status" value="1"/>
</dbReference>
<comment type="subcellular location">
    <subcellularLocation>
        <location evidence="1">Cell membrane</location>
        <topology evidence="1">Multi-pass membrane protein</topology>
    </subcellularLocation>
</comment>
<keyword evidence="7 9" id="KW-0472">Membrane</keyword>
<evidence type="ECO:0000256" key="5">
    <source>
        <dbReference type="ARBA" id="ARBA00022970"/>
    </source>
</evidence>
<protein>
    <recommendedName>
        <fullName evidence="12">Branched-chain amino acid ABC transporter permease</fullName>
    </recommendedName>
</protein>
<evidence type="ECO:0000256" key="3">
    <source>
        <dbReference type="ARBA" id="ARBA00022475"/>
    </source>
</evidence>
<evidence type="ECO:0008006" key="12">
    <source>
        <dbReference type="Google" id="ProtNLM"/>
    </source>
</evidence>
<dbReference type="GO" id="GO:0005886">
    <property type="term" value="C:plasma membrane"/>
    <property type="evidence" value="ECO:0007669"/>
    <property type="project" value="UniProtKB-SubCell"/>
</dbReference>
<evidence type="ECO:0000256" key="9">
    <source>
        <dbReference type="SAM" id="Phobius"/>
    </source>
</evidence>
<evidence type="ECO:0000313" key="10">
    <source>
        <dbReference type="EMBL" id="NEJ74974.1"/>
    </source>
</evidence>
<name>A0A7K3UNY9_9HYPH</name>
<feature type="non-terminal residue" evidence="10">
    <location>
        <position position="44"/>
    </location>
</feature>
<reference evidence="10 11" key="1">
    <citation type="submission" date="2019-12" db="EMBL/GenBank/DDBJ databases">
        <title>Rhizobium genotypes associated with high levels of biological nitrogen fixation by grain legumes in a temperate-maritime cropping system.</title>
        <authorList>
            <person name="Maluk M."/>
            <person name="Francesc Ferrando Molina F."/>
            <person name="Lopez Del Egido L."/>
            <person name="Lafos M."/>
            <person name="Langarica-Fuentes A."/>
            <person name="Gebre Yohannes G."/>
            <person name="Young M.W."/>
            <person name="Martin P."/>
            <person name="Gantlett R."/>
            <person name="Kenicer G."/>
            <person name="Hawes C."/>
            <person name="Begg G.S."/>
            <person name="Quilliam R.S."/>
            <person name="Squire G.R."/>
            <person name="Poole P.S."/>
            <person name="Young P.W."/>
            <person name="Iannetta P.M."/>
            <person name="James E.K."/>
        </authorList>
    </citation>
    <scope>NUCLEOTIDE SEQUENCE [LARGE SCALE GENOMIC DNA]</scope>
    <source>
        <strain evidence="10 11">JHI366</strain>
    </source>
</reference>
<organism evidence="10 11">
    <name type="scientific">Rhizobium phaseoli</name>
    <dbReference type="NCBI Taxonomy" id="396"/>
    <lineage>
        <taxon>Bacteria</taxon>
        <taxon>Pseudomonadati</taxon>
        <taxon>Pseudomonadota</taxon>
        <taxon>Alphaproteobacteria</taxon>
        <taxon>Hyphomicrobiales</taxon>
        <taxon>Rhizobiaceae</taxon>
        <taxon>Rhizobium/Agrobacterium group</taxon>
        <taxon>Rhizobium</taxon>
    </lineage>
</organism>
<evidence type="ECO:0000256" key="8">
    <source>
        <dbReference type="ARBA" id="ARBA00037998"/>
    </source>
</evidence>
<keyword evidence="2" id="KW-0813">Transport</keyword>
<proteinExistence type="inferred from homology"/>
<dbReference type="InterPro" id="IPR052157">
    <property type="entry name" value="BCAA_transport_permease"/>
</dbReference>
<keyword evidence="3" id="KW-1003">Cell membrane</keyword>
<evidence type="ECO:0000256" key="7">
    <source>
        <dbReference type="ARBA" id="ARBA00023136"/>
    </source>
</evidence>
<dbReference type="PANTHER" id="PTHR11795">
    <property type="entry name" value="BRANCHED-CHAIN AMINO ACID TRANSPORT SYSTEM PERMEASE PROTEIN LIVH"/>
    <property type="match status" value="1"/>
</dbReference>
<feature type="transmembrane region" description="Helical" evidence="9">
    <location>
        <begin position="12"/>
        <end position="35"/>
    </location>
</feature>
<dbReference type="EMBL" id="WUFT01000075">
    <property type="protein sequence ID" value="NEJ74974.1"/>
    <property type="molecule type" value="Genomic_DNA"/>
</dbReference>
<dbReference type="GO" id="GO:0022857">
    <property type="term" value="F:transmembrane transporter activity"/>
    <property type="evidence" value="ECO:0007669"/>
    <property type="project" value="InterPro"/>
</dbReference>
<evidence type="ECO:0000313" key="11">
    <source>
        <dbReference type="Proteomes" id="UP000471753"/>
    </source>
</evidence>
<dbReference type="GO" id="GO:0006865">
    <property type="term" value="P:amino acid transport"/>
    <property type="evidence" value="ECO:0007669"/>
    <property type="project" value="UniProtKB-KW"/>
</dbReference>
<keyword evidence="6 9" id="KW-1133">Transmembrane helix</keyword>
<dbReference type="PANTHER" id="PTHR11795:SF445">
    <property type="entry name" value="AMINO ACID ABC TRANSPORTER PERMEASE PROTEIN"/>
    <property type="match status" value="1"/>
</dbReference>
<keyword evidence="4 9" id="KW-0812">Transmembrane</keyword>
<sequence length="44" mass="4758">MAAWFDYTINGLIVGNIYALLAVGLALIFGVSHLINFAHGSVYM</sequence>
<evidence type="ECO:0000256" key="1">
    <source>
        <dbReference type="ARBA" id="ARBA00004651"/>
    </source>
</evidence>
<accession>A0A7K3UNY9</accession>
<dbReference type="Proteomes" id="UP000471753">
    <property type="component" value="Unassembled WGS sequence"/>
</dbReference>
<evidence type="ECO:0000256" key="2">
    <source>
        <dbReference type="ARBA" id="ARBA00022448"/>
    </source>
</evidence>
<gene>
    <name evidence="10" type="ORF">GR197_31440</name>
</gene>
<comment type="similarity">
    <text evidence="8">Belongs to the binding-protein-dependent transport system permease family. LivHM subfamily.</text>
</comment>
<comment type="caution">
    <text evidence="10">The sequence shown here is derived from an EMBL/GenBank/DDBJ whole genome shotgun (WGS) entry which is preliminary data.</text>
</comment>
<keyword evidence="5" id="KW-0029">Amino-acid transport</keyword>
<evidence type="ECO:0000256" key="4">
    <source>
        <dbReference type="ARBA" id="ARBA00022692"/>
    </source>
</evidence>